<feature type="domain" description="Filamentous haemagglutinin FhaB/tRNA nuclease CdiA-like TPS" evidence="2">
    <location>
        <begin position="32"/>
        <end position="143"/>
    </location>
</feature>
<dbReference type="RefSeq" id="WP_102205788.1">
    <property type="nucleotide sequence ID" value="NZ_CAWNVR010000056.1"/>
</dbReference>
<dbReference type="SUPFAM" id="SSF51126">
    <property type="entry name" value="Pectin lyase-like"/>
    <property type="match status" value="5"/>
</dbReference>
<evidence type="ECO:0000259" key="2">
    <source>
        <dbReference type="SMART" id="SM00912"/>
    </source>
</evidence>
<dbReference type="EMBL" id="NRQW01000647">
    <property type="protein sequence ID" value="PLZ83442.1"/>
    <property type="molecule type" value="Genomic_DNA"/>
</dbReference>
<dbReference type="NCBIfam" id="TIGR01901">
    <property type="entry name" value="adhes_NPXG"/>
    <property type="match status" value="1"/>
</dbReference>
<evidence type="ECO:0000313" key="4">
    <source>
        <dbReference type="Proteomes" id="UP000235036"/>
    </source>
</evidence>
<feature type="chain" id="PRO_5014639899" description="Filamentous haemagglutinin FhaB/tRNA nuclease CdiA-like TPS domain-containing protein" evidence="1">
    <location>
        <begin position="28"/>
        <end position="1098"/>
    </location>
</feature>
<dbReference type="SMART" id="SM00912">
    <property type="entry name" value="Haemagg_act"/>
    <property type="match status" value="1"/>
</dbReference>
<dbReference type="Proteomes" id="UP000235036">
    <property type="component" value="Unassembled WGS sequence"/>
</dbReference>
<accession>A0A2N6JVM6</accession>
<keyword evidence="4" id="KW-1185">Reference proteome</keyword>
<dbReference type="Gene3D" id="2.160.20.10">
    <property type="entry name" value="Single-stranded right-handed beta-helix, Pectin lyase-like"/>
    <property type="match status" value="3"/>
</dbReference>
<proteinExistence type="predicted"/>
<comment type="caution">
    <text evidence="3">The sequence shown here is derived from an EMBL/GenBank/DDBJ whole genome shotgun (WGS) entry which is preliminary data.</text>
</comment>
<evidence type="ECO:0000256" key="1">
    <source>
        <dbReference type="SAM" id="SignalP"/>
    </source>
</evidence>
<dbReference type="InterPro" id="IPR012334">
    <property type="entry name" value="Pectin_lyas_fold"/>
</dbReference>
<evidence type="ECO:0000313" key="3">
    <source>
        <dbReference type="EMBL" id="PLZ83442.1"/>
    </source>
</evidence>
<protein>
    <recommendedName>
        <fullName evidence="2">Filamentous haemagglutinin FhaB/tRNA nuclease CdiA-like TPS domain-containing protein</fullName>
    </recommendedName>
</protein>
<dbReference type="InterPro" id="IPR008638">
    <property type="entry name" value="FhaB/CdiA-like_TPS"/>
</dbReference>
<keyword evidence="1" id="KW-0732">Signal</keyword>
<gene>
    <name evidence="3" type="ORF">CEN44_26575</name>
</gene>
<name>A0A2N6JVM6_FISMU</name>
<dbReference type="InterPro" id="IPR011050">
    <property type="entry name" value="Pectin_lyase_fold/virulence"/>
</dbReference>
<feature type="signal peptide" evidence="1">
    <location>
        <begin position="1"/>
        <end position="27"/>
    </location>
</feature>
<dbReference type="AlphaFoldDB" id="A0A2N6JVM6"/>
<sequence>MKQIAQQIFVISSTVICCIFASSISQAQISPDGTLPTNVNQINNVFEITGGTQAGSNLFHSFRQFSVPNGSEAFFNNIGNINIVNIINRVTGGSVSNIDGLIKENYGANLILINPSGINFGPNAQLSIGGSFLGSTASSLKFADGTEFSATDIQNSPLLTISVPVGLQFGQNPAAINVQGQGHNLSVESQIFSPFTRGETAGLEVQPGQTLALVGGDITLDSGVLTAEGGRIELGSVGGNSLVSLVANPGQTWSLGYQGVPSFKNIEMRSRAILDTSGTGSGSIQLQGKNITLQDGSAVLIQTQGTESAGNIDINASESLQLIGTTPDGQISTNIFAETIGGGKSGNINITTPRLVVRDGAVISAATYTSAPSGNVTVNAPEFVEVVGYSPVNPNRFSTISAATYGTGNAGTLTVSTKRLTATDGGNIASITAGTGSGGNVVVNASELVELIGVAPLVFAPSQITAGTGGPGPAGNVTINTQRLVVKDGGRVDASTLASGPAGSITINAKDSVELSGTVPGSVNPSLIISSANIVDPALQLLLRLPPIPSGASGKVTINTGKLSVTDGALVTASNQGSGISGSIKINAQSVFLDRGGGITSELGGTTRGGQPTLLSPFTVGGDMGGDIDISAQQLILQGGAGISTASFTNAAGGNVNMDVSGLMQVDGFAAFNPRALSFLGSSAFGSGRSGNVNIYTGQLRVLNGARIGAGTFGTGSSGDMTINATQSVEVIGKEPSQSVGSLIGVSTLNSGNGGNLTINTPKLIVQDGGRVDSSTVASGSAGSVTINASEFVEVDGVSSLISAGANIESEIARQIFRLPPVPSGSSGDLIINTPQLKVTNNGEVTAKNEGTGNAGSVKINARSTFLDQGGRITAATASGEGGNIFLQTESLEMRHGSQISAEAGGSGNGGNITITGFSPADFVVLLEGSKITANAFQGNGGNISINTQALFVCPECQITASSQLGVDGEIEILTPDTSTNQEVLDLPQQITTPEEVVAQVCPAERKQGQSEFIITGRGGLPPRPSEPLSSEALLSFESSPTQATKISGAEITTNPNQTQQLPAIARGWYVNSKGAVILTAATPTPIPYGSGLSSLSC</sequence>
<dbReference type="Pfam" id="PF05860">
    <property type="entry name" value="TPS"/>
    <property type="match status" value="1"/>
</dbReference>
<organism evidence="3 4">
    <name type="scientific">Fischerella muscicola CCMEE 5323</name>
    <dbReference type="NCBI Taxonomy" id="2019572"/>
    <lineage>
        <taxon>Bacteria</taxon>
        <taxon>Bacillati</taxon>
        <taxon>Cyanobacteriota</taxon>
        <taxon>Cyanophyceae</taxon>
        <taxon>Nostocales</taxon>
        <taxon>Hapalosiphonaceae</taxon>
        <taxon>Fischerella</taxon>
    </lineage>
</organism>
<reference evidence="3 4" key="1">
    <citation type="submission" date="2017-08" db="EMBL/GenBank/DDBJ databases">
        <title>Genomes of Fischerella (Mastigocladus) sp. strains.</title>
        <authorList>
            <person name="Miller S.R."/>
        </authorList>
    </citation>
    <scope>NUCLEOTIDE SEQUENCE [LARGE SCALE GENOMIC DNA]</scope>
    <source>
        <strain evidence="3 4">CCMEE 5323</strain>
    </source>
</reference>